<protein>
    <recommendedName>
        <fullName evidence="4">Zinc resistance-associated protein</fullName>
    </recommendedName>
</protein>
<keyword evidence="1" id="KW-0812">Transmembrane</keyword>
<evidence type="ECO:0000256" key="1">
    <source>
        <dbReference type="SAM" id="Phobius"/>
    </source>
</evidence>
<keyword evidence="3" id="KW-1185">Reference proteome</keyword>
<proteinExistence type="predicted"/>
<dbReference type="InterPro" id="IPR025961">
    <property type="entry name" value="Metal_resist"/>
</dbReference>
<dbReference type="AlphaFoldDB" id="A0A2R8B3W4"/>
<evidence type="ECO:0008006" key="4">
    <source>
        <dbReference type="Google" id="ProtNLM"/>
    </source>
</evidence>
<dbReference type="Pfam" id="PF13801">
    <property type="entry name" value="Metal_resist"/>
    <property type="match status" value="1"/>
</dbReference>
<accession>A0A2R8B3W4</accession>
<reference evidence="2 3" key="1">
    <citation type="submission" date="2018-03" db="EMBL/GenBank/DDBJ databases">
        <authorList>
            <person name="Keele B.F."/>
        </authorList>
    </citation>
    <scope>NUCLEOTIDE SEQUENCE [LARGE SCALE GENOMIC DNA]</scope>
    <source>
        <strain evidence="2 3">CECT 8626</strain>
    </source>
</reference>
<evidence type="ECO:0000313" key="2">
    <source>
        <dbReference type="EMBL" id="SPH17183.1"/>
    </source>
</evidence>
<feature type="transmembrane region" description="Helical" evidence="1">
    <location>
        <begin position="17"/>
        <end position="38"/>
    </location>
</feature>
<dbReference type="OrthoDB" id="7876971at2"/>
<dbReference type="EMBL" id="OMOQ01000001">
    <property type="protein sequence ID" value="SPH17183.1"/>
    <property type="molecule type" value="Genomic_DNA"/>
</dbReference>
<sequence length="158" mass="17691">MAKTEGQGPRMRASVKWLLILSLGLNLFVVASVAGRALGPHGRHDHRRGPDVGFGAYTEALSWRDRSALRDAFLKAAPDYRERREEMRADLGRIVAALRAEPWDQATVEAIIAAQGARAAERLDLGRRLFAEHLAGMSPDERHAFAERIEEALENRRR</sequence>
<name>A0A2R8B3W4_9RHOB</name>
<dbReference type="Proteomes" id="UP000244924">
    <property type="component" value="Unassembled WGS sequence"/>
</dbReference>
<dbReference type="RefSeq" id="WP_108851653.1">
    <property type="nucleotide sequence ID" value="NZ_OMOQ01000001.1"/>
</dbReference>
<evidence type="ECO:0000313" key="3">
    <source>
        <dbReference type="Proteomes" id="UP000244924"/>
    </source>
</evidence>
<keyword evidence="1" id="KW-1133">Transmembrane helix</keyword>
<gene>
    <name evidence="2" type="ORF">DEA8626_00699</name>
</gene>
<keyword evidence="1" id="KW-0472">Membrane</keyword>
<organism evidence="2 3">
    <name type="scientific">Albidovulum aquaemixtae</name>
    <dbReference type="NCBI Taxonomy" id="1542388"/>
    <lineage>
        <taxon>Bacteria</taxon>
        <taxon>Pseudomonadati</taxon>
        <taxon>Pseudomonadota</taxon>
        <taxon>Alphaproteobacteria</taxon>
        <taxon>Rhodobacterales</taxon>
        <taxon>Paracoccaceae</taxon>
        <taxon>Albidovulum</taxon>
    </lineage>
</organism>